<keyword evidence="2" id="KW-1185">Reference proteome</keyword>
<evidence type="ECO:0000313" key="1">
    <source>
        <dbReference type="EMBL" id="KAG7617326.1"/>
    </source>
</evidence>
<dbReference type="Proteomes" id="UP000694240">
    <property type="component" value="Chromosome 4"/>
</dbReference>
<proteinExistence type="predicted"/>
<name>A0A8T2E2J0_9BRAS</name>
<protein>
    <submittedName>
        <fullName evidence="1">Uncharacterized protein</fullName>
    </submittedName>
</protein>
<reference evidence="1 2" key="1">
    <citation type="submission" date="2020-12" db="EMBL/GenBank/DDBJ databases">
        <title>Concerted genomic and epigenomic changes stabilize Arabidopsis allopolyploids.</title>
        <authorList>
            <person name="Chen Z."/>
        </authorList>
    </citation>
    <scope>NUCLEOTIDE SEQUENCE [LARGE SCALE GENOMIC DNA]</scope>
    <source>
        <strain evidence="1">Allo738</strain>
        <tissue evidence="1">Leaf</tissue>
    </source>
</reference>
<accession>A0A8T2E2J0</accession>
<comment type="caution">
    <text evidence="1">The sequence shown here is derived from an EMBL/GenBank/DDBJ whole genome shotgun (WGS) entry which is preliminary data.</text>
</comment>
<dbReference type="AlphaFoldDB" id="A0A8T2E2J0"/>
<evidence type="ECO:0000313" key="2">
    <source>
        <dbReference type="Proteomes" id="UP000694240"/>
    </source>
</evidence>
<organism evidence="1 2">
    <name type="scientific">Arabidopsis thaliana x Arabidopsis arenosa</name>
    <dbReference type="NCBI Taxonomy" id="1240361"/>
    <lineage>
        <taxon>Eukaryota</taxon>
        <taxon>Viridiplantae</taxon>
        <taxon>Streptophyta</taxon>
        <taxon>Embryophyta</taxon>
        <taxon>Tracheophyta</taxon>
        <taxon>Spermatophyta</taxon>
        <taxon>Magnoliopsida</taxon>
        <taxon>eudicotyledons</taxon>
        <taxon>Gunneridae</taxon>
        <taxon>Pentapetalae</taxon>
        <taxon>rosids</taxon>
        <taxon>malvids</taxon>
        <taxon>Brassicales</taxon>
        <taxon>Brassicaceae</taxon>
        <taxon>Camelineae</taxon>
        <taxon>Arabidopsis</taxon>
    </lineage>
</organism>
<gene>
    <name evidence="1" type="ORF">ISN45_At04g027030</name>
</gene>
<sequence>MDTVTKIKGIDVLNGIVTSNAYLVINLAMHAFSSGVDYFADKEDVSYCDLVPPAEPLLSIMKEIPPLR</sequence>
<dbReference type="EMBL" id="JAEFBK010000004">
    <property type="protein sequence ID" value="KAG7617326.1"/>
    <property type="molecule type" value="Genomic_DNA"/>
</dbReference>